<comment type="subcellular location">
    <subcellularLocation>
        <location evidence="1">Membrane</location>
        <topology evidence="1">Multi-pass membrane protein</topology>
    </subcellularLocation>
</comment>
<feature type="transmembrane region" description="Helical" evidence="5">
    <location>
        <begin position="219"/>
        <end position="237"/>
    </location>
</feature>
<feature type="transmembrane region" description="Helical" evidence="5">
    <location>
        <begin position="12"/>
        <end position="28"/>
    </location>
</feature>
<dbReference type="Pfam" id="PF01699">
    <property type="entry name" value="Na_Ca_ex"/>
    <property type="match status" value="2"/>
</dbReference>
<dbReference type="GO" id="GO:0005886">
    <property type="term" value="C:plasma membrane"/>
    <property type="evidence" value="ECO:0007669"/>
    <property type="project" value="TreeGrafter"/>
</dbReference>
<keyword evidence="2 5" id="KW-0812">Transmembrane</keyword>
<evidence type="ECO:0000313" key="8">
    <source>
        <dbReference type="Proteomes" id="UP000657385"/>
    </source>
</evidence>
<proteinExistence type="predicted"/>
<comment type="caution">
    <text evidence="7">The sequence shown here is derived from an EMBL/GenBank/DDBJ whole genome shotgun (WGS) entry which is preliminary data.</text>
</comment>
<dbReference type="InterPro" id="IPR052946">
    <property type="entry name" value="Alkaline_pH_Ca-Antiporter"/>
</dbReference>
<name>A0A931B225_9ACTN</name>
<dbReference type="AlphaFoldDB" id="A0A931B225"/>
<evidence type="ECO:0000256" key="5">
    <source>
        <dbReference type="SAM" id="Phobius"/>
    </source>
</evidence>
<evidence type="ECO:0000259" key="6">
    <source>
        <dbReference type="Pfam" id="PF01699"/>
    </source>
</evidence>
<feature type="domain" description="Sodium/calcium exchanger membrane region" evidence="6">
    <location>
        <begin position="34"/>
        <end position="188"/>
    </location>
</feature>
<keyword evidence="3 5" id="KW-1133">Transmembrane helix</keyword>
<feature type="transmembrane region" description="Helical" evidence="5">
    <location>
        <begin position="34"/>
        <end position="54"/>
    </location>
</feature>
<evidence type="ECO:0000313" key="7">
    <source>
        <dbReference type="EMBL" id="MBF9069760.1"/>
    </source>
</evidence>
<dbReference type="PANTHER" id="PTHR37958">
    <property type="entry name" value="SODIUM-POTASSIUM/PROTON ANTIPORTER CHAA"/>
    <property type="match status" value="1"/>
</dbReference>
<gene>
    <name evidence="7" type="ORF">I2501_17190</name>
</gene>
<organism evidence="7 8">
    <name type="scientific">Streptacidiphilus fuscans</name>
    <dbReference type="NCBI Taxonomy" id="2789292"/>
    <lineage>
        <taxon>Bacteria</taxon>
        <taxon>Bacillati</taxon>
        <taxon>Actinomycetota</taxon>
        <taxon>Actinomycetes</taxon>
        <taxon>Kitasatosporales</taxon>
        <taxon>Streptomycetaceae</taxon>
        <taxon>Streptacidiphilus</taxon>
    </lineage>
</organism>
<dbReference type="GO" id="GO:0015385">
    <property type="term" value="F:sodium:proton antiporter activity"/>
    <property type="evidence" value="ECO:0007669"/>
    <property type="project" value="TreeGrafter"/>
</dbReference>
<keyword evidence="8" id="KW-1185">Reference proteome</keyword>
<feature type="transmembrane region" description="Helical" evidence="5">
    <location>
        <begin position="289"/>
        <end position="313"/>
    </location>
</feature>
<evidence type="ECO:0000256" key="3">
    <source>
        <dbReference type="ARBA" id="ARBA00022989"/>
    </source>
</evidence>
<evidence type="ECO:0000256" key="1">
    <source>
        <dbReference type="ARBA" id="ARBA00004141"/>
    </source>
</evidence>
<dbReference type="GO" id="GO:0015386">
    <property type="term" value="F:potassium:proton antiporter activity"/>
    <property type="evidence" value="ECO:0007669"/>
    <property type="project" value="TreeGrafter"/>
</dbReference>
<dbReference type="InterPro" id="IPR004837">
    <property type="entry name" value="NaCa_Exmemb"/>
</dbReference>
<evidence type="ECO:0000256" key="2">
    <source>
        <dbReference type="ARBA" id="ARBA00022692"/>
    </source>
</evidence>
<dbReference type="Proteomes" id="UP000657385">
    <property type="component" value="Unassembled WGS sequence"/>
</dbReference>
<feature type="transmembrane region" description="Helical" evidence="5">
    <location>
        <begin position="167"/>
        <end position="186"/>
    </location>
</feature>
<protein>
    <submittedName>
        <fullName evidence="7">Ionic transporter y4hA</fullName>
    </submittedName>
</protein>
<feature type="transmembrane region" description="Helical" evidence="5">
    <location>
        <begin position="349"/>
        <end position="365"/>
    </location>
</feature>
<feature type="transmembrane region" description="Helical" evidence="5">
    <location>
        <begin position="249"/>
        <end position="268"/>
    </location>
</feature>
<keyword evidence="4 5" id="KW-0472">Membrane</keyword>
<dbReference type="RefSeq" id="WP_196194913.1">
    <property type="nucleotide sequence ID" value="NZ_JADPRT010000006.1"/>
</dbReference>
<feature type="domain" description="Sodium/calcium exchanger membrane region" evidence="6">
    <location>
        <begin position="222"/>
        <end position="363"/>
    </location>
</feature>
<reference evidence="7" key="1">
    <citation type="submission" date="2020-11" db="EMBL/GenBank/DDBJ databases">
        <title>Isolation and identification of active actinomycetes.</title>
        <authorList>
            <person name="Yu B."/>
        </authorList>
    </citation>
    <scope>NUCLEOTIDE SEQUENCE</scope>
    <source>
        <strain evidence="7">NEAU-YB345</strain>
    </source>
</reference>
<sequence>MSDRLLRYARQWTAYVPVLALLVLAATWGRTLPWVLVALVAVFLAGGVLAAVHHAEVIAHKVGEPFGSLVLAVAVTAIEVALIVTLMADGSEKNATLARDTVFAAVMITCNGIMGVCLLTASLRHRVAVYNSEGTGAMLATVATLATLSLVLPRFTTSTPGPRFAPGQLAFAAVASVVLYGVFVLTQTVRHRDYFLPLTRAGEIIDGDEHAHVPTRREALTSLGLLGVALVSVVGLAKVESPTIEHGVAAAGLPASVVGVVIALLVLLPETIAAVRAARRDRVQTSLNLALGSAMASIGLTVPAVAIASIWLSGPLVLGLDPTDMVLLALTMVVGTLTVVPGRSTPLQGGVHLSILGAYLVLAVIP</sequence>
<accession>A0A931B225</accession>
<feature type="transmembrane region" description="Helical" evidence="5">
    <location>
        <begin position="325"/>
        <end position="342"/>
    </location>
</feature>
<dbReference type="EMBL" id="JADPRT010000006">
    <property type="protein sequence ID" value="MBF9069760.1"/>
    <property type="molecule type" value="Genomic_DNA"/>
</dbReference>
<feature type="transmembrane region" description="Helical" evidence="5">
    <location>
        <begin position="102"/>
        <end position="123"/>
    </location>
</feature>
<dbReference type="PANTHER" id="PTHR37958:SF1">
    <property type="entry name" value="SODIUM-POTASSIUM_PROTON ANTIPORTER CHAA"/>
    <property type="match status" value="1"/>
</dbReference>
<evidence type="ECO:0000256" key="4">
    <source>
        <dbReference type="ARBA" id="ARBA00023136"/>
    </source>
</evidence>
<feature type="transmembrane region" description="Helical" evidence="5">
    <location>
        <begin position="66"/>
        <end position="87"/>
    </location>
</feature>
<feature type="transmembrane region" description="Helical" evidence="5">
    <location>
        <begin position="135"/>
        <end position="155"/>
    </location>
</feature>